<feature type="signal peptide" evidence="2">
    <location>
        <begin position="1"/>
        <end position="22"/>
    </location>
</feature>
<dbReference type="InterPro" id="IPR018247">
    <property type="entry name" value="EF_Hand_1_Ca_BS"/>
</dbReference>
<dbReference type="InterPro" id="IPR011992">
    <property type="entry name" value="EF-hand-dom_pair"/>
</dbReference>
<dbReference type="PANTHER" id="PTHR10827:SF85">
    <property type="entry name" value="CALCIUM-BINDING PROTEIN"/>
    <property type="match status" value="1"/>
</dbReference>
<dbReference type="SUPFAM" id="SSF47473">
    <property type="entry name" value="EF-hand"/>
    <property type="match status" value="2"/>
</dbReference>
<comment type="caution">
    <text evidence="3">The sequence shown here is derived from an EMBL/GenBank/DDBJ whole genome shotgun (WGS) entry which is preliminary data.</text>
</comment>
<feature type="compositionally biased region" description="Polar residues" evidence="1">
    <location>
        <begin position="279"/>
        <end position="291"/>
    </location>
</feature>
<evidence type="ECO:0000313" key="4">
    <source>
        <dbReference type="Proteomes" id="UP001247805"/>
    </source>
</evidence>
<sequence length="309" mass="36175">MKHTILNSLLSALVITSTAATAASHNKLVFLNEYDLDGDGDLVLAEFDHARERRFNQTDEDNSGTVDANEYLFEYQNRMDDQLAKDRYGQVKQTIVRFNALDKNQDDRMQWDEYQASGIRSFNRYDVNQDGVINQLDPQPENRWEHARKNQVKTAEQLAQDKRDKLLRAKRLLRMPTTHDRQGFFTKYDLDQNDIITEDEFSQKRRADFDRTDEDNNGWLTEQEYTFEYENRLDQQIARTRKAAIKQTHVRFGILDKDKNGSMTLGEYQLSGHRGFQRWDTNQDGIVNNSDPAPKKRKAKTAKSTDYKS</sequence>
<accession>A0ABU3T0A7</accession>
<proteinExistence type="predicted"/>
<evidence type="ECO:0000256" key="2">
    <source>
        <dbReference type="SAM" id="SignalP"/>
    </source>
</evidence>
<dbReference type="EMBL" id="JAWDIO010000002">
    <property type="protein sequence ID" value="MDU0355673.1"/>
    <property type="molecule type" value="Genomic_DNA"/>
</dbReference>
<dbReference type="PANTHER" id="PTHR10827">
    <property type="entry name" value="RETICULOCALBIN"/>
    <property type="match status" value="1"/>
</dbReference>
<name>A0ABU3T0A7_9ALTE</name>
<dbReference type="Proteomes" id="UP001247805">
    <property type="component" value="Unassembled WGS sequence"/>
</dbReference>
<dbReference type="RefSeq" id="WP_316027203.1">
    <property type="nucleotide sequence ID" value="NZ_JAWDIO010000002.1"/>
</dbReference>
<keyword evidence="2" id="KW-0732">Signal</keyword>
<gene>
    <name evidence="3" type="ORF">RS130_18890</name>
</gene>
<protein>
    <submittedName>
        <fullName evidence="3">Uncharacterized protein</fullName>
    </submittedName>
</protein>
<dbReference type="PROSITE" id="PS00018">
    <property type="entry name" value="EF_HAND_1"/>
    <property type="match status" value="4"/>
</dbReference>
<keyword evidence="4" id="KW-1185">Reference proteome</keyword>
<reference evidence="3 4" key="1">
    <citation type="submission" date="2023-10" db="EMBL/GenBank/DDBJ databases">
        <title>Glaciecola aquimarina strain GGW-M5 nov., isolated from a coastal seawater.</title>
        <authorList>
            <person name="Bayburt H."/>
            <person name="Kim J.M."/>
            <person name="Choi B.J."/>
            <person name="Jeon C.O."/>
        </authorList>
    </citation>
    <scope>NUCLEOTIDE SEQUENCE [LARGE SCALE GENOMIC DNA]</scope>
    <source>
        <strain evidence="3 4">KCTC 32108</strain>
    </source>
</reference>
<dbReference type="Gene3D" id="1.10.238.10">
    <property type="entry name" value="EF-hand"/>
    <property type="match status" value="3"/>
</dbReference>
<feature type="region of interest" description="Disordered" evidence="1">
    <location>
        <begin position="274"/>
        <end position="309"/>
    </location>
</feature>
<evidence type="ECO:0000256" key="1">
    <source>
        <dbReference type="SAM" id="MobiDB-lite"/>
    </source>
</evidence>
<feature type="chain" id="PRO_5047376248" evidence="2">
    <location>
        <begin position="23"/>
        <end position="309"/>
    </location>
</feature>
<organism evidence="3 4">
    <name type="scientific">Paraglaciecola aquimarina</name>
    <dbReference type="NCBI Taxonomy" id="1235557"/>
    <lineage>
        <taxon>Bacteria</taxon>
        <taxon>Pseudomonadati</taxon>
        <taxon>Pseudomonadota</taxon>
        <taxon>Gammaproteobacteria</taxon>
        <taxon>Alteromonadales</taxon>
        <taxon>Alteromonadaceae</taxon>
        <taxon>Paraglaciecola</taxon>
    </lineage>
</organism>
<evidence type="ECO:0000313" key="3">
    <source>
        <dbReference type="EMBL" id="MDU0355673.1"/>
    </source>
</evidence>